<comment type="caution">
    <text evidence="2">The sequence shown here is derived from an EMBL/GenBank/DDBJ whole genome shotgun (WGS) entry which is preliminary data.</text>
</comment>
<evidence type="ECO:0000313" key="2">
    <source>
        <dbReference type="EMBL" id="RXK41192.1"/>
    </source>
</evidence>
<dbReference type="InParanoid" id="A0A4Q1BTD4"/>
<feature type="compositionally biased region" description="Basic and acidic residues" evidence="1">
    <location>
        <begin position="972"/>
        <end position="982"/>
    </location>
</feature>
<evidence type="ECO:0000313" key="3">
    <source>
        <dbReference type="Proteomes" id="UP000289152"/>
    </source>
</evidence>
<sequence length="1032" mass="117705">MSSGNSLRQSLILPPSHLTLPAQTTDPAQLKLKLTPHVLYPLPLISPHINGKGLEECSMVMPPEGSKIALKITVHPENLHMTDVHEIRDKIEGLVKDTFDKAAGSIGATTVIQDVEHDEDEAKYRLIPLSYSIQPTTLTNLIPIGQPVVHLTQIDLSLSWTRCQVTRVEESHHSHSHAHSASDSPTPLWMPDYMILDDDDQHPLTLADVLNASERTSVEIPTWLVRQVQEGITKLIRMNLIKWYFPAINPRPSLFHACTTFLRLAMSHRPDFAAELLETMMGLDNAMDLEVKAHVNLAAHLPHSVKKRRLGARQAGGMSSQVPDACVQNHPDLSDPDARVSIYMTERAEFLQDLEAQREDRFVRRILIDSLGSIGRAMWNKARNGRGKMAAWRIALQPSDQGIISRSEESSQRCSHVPSNTVAESEESPDRTCYPPVGSLLASGMDEDDSRSILSMATRLTINADDLDEDPHCFSVLESSYELDDDVLSGAPEEFPGSLDFDPVAKHPNLLDTFPYHPTPAYPHTSIHTSSYSSTPQDPIYYPYTDQHPSASHSTSRLSYIDEHQEPYERLRSPPLDPDSSFEWAVPQTPSDTDDLDIDIIRPTSPSSDTLGFVQDFRSLDEDWWYDQEHHELPLGKEVGSESDDLELESGNFYPSFSVSQFVNPTTFFLEERDRQWEERSICPDDIDDEGVLQDDGVTREEESILENDQDVSDTDEDRILDALPDAYQDEWVWGKDEVWQDHRSTTSFEIGWKQHKNPLQDCDRLNSQGDINLKSNEWRESCVEGEEDTILSDSDEGLGDYITPYHTDLPNGVILEDGQGEGIEDELSLGDGEEERGYHDEIVLGDGDQEGESHHEVLLEEEEQEGKVYNEILLDEEDEDEEGLLDNYDYSQEYQYHHIHQDLHTHEVDFDCGVQNNDEVDDNYDVEDSNDEVDDDYHVEDKNKVDDKYDAEYDYEVDNNHDVQNNDEVQDNNHNDNQVHDDYHDQVEDDVDITHHDQHHDELNERNHFLHPEEVYDYEHEYDYSQECWGT</sequence>
<dbReference type="EMBL" id="SDIL01000011">
    <property type="protein sequence ID" value="RXK41192.1"/>
    <property type="molecule type" value="Genomic_DNA"/>
</dbReference>
<reference evidence="2 3" key="1">
    <citation type="submission" date="2016-06" db="EMBL/GenBank/DDBJ databases">
        <title>Evolution of pathogenesis and genome organization in the Tremellales.</title>
        <authorList>
            <person name="Cuomo C."/>
            <person name="Litvintseva A."/>
            <person name="Heitman J."/>
            <person name="Chen Y."/>
            <person name="Sun S."/>
            <person name="Springer D."/>
            <person name="Dromer F."/>
            <person name="Young S."/>
            <person name="Zeng Q."/>
            <person name="Chapman S."/>
            <person name="Gujja S."/>
            <person name="Saif S."/>
            <person name="Birren B."/>
        </authorList>
    </citation>
    <scope>NUCLEOTIDE SEQUENCE [LARGE SCALE GENOMIC DNA]</scope>
    <source>
        <strain evidence="2 3">ATCC 28783</strain>
    </source>
</reference>
<dbReference type="Proteomes" id="UP000289152">
    <property type="component" value="Unassembled WGS sequence"/>
</dbReference>
<protein>
    <submittedName>
        <fullName evidence="2">Uncharacterized protein</fullName>
    </submittedName>
</protein>
<feature type="compositionally biased region" description="Acidic residues" evidence="1">
    <location>
        <begin position="919"/>
        <end position="939"/>
    </location>
</feature>
<feature type="region of interest" description="Disordered" evidence="1">
    <location>
        <begin position="915"/>
        <end position="948"/>
    </location>
</feature>
<dbReference type="AlphaFoldDB" id="A0A4Q1BTD4"/>
<feature type="compositionally biased region" description="Polar residues" evidence="1">
    <location>
        <begin position="412"/>
        <end position="423"/>
    </location>
</feature>
<feature type="region of interest" description="Disordered" evidence="1">
    <location>
        <begin position="406"/>
        <end position="432"/>
    </location>
</feature>
<dbReference type="OrthoDB" id="2565130at2759"/>
<proteinExistence type="predicted"/>
<dbReference type="VEuPathDB" id="FungiDB:TREMEDRAFT_64535"/>
<evidence type="ECO:0000256" key="1">
    <source>
        <dbReference type="SAM" id="MobiDB-lite"/>
    </source>
</evidence>
<gene>
    <name evidence="2" type="ORF">M231_01597</name>
</gene>
<accession>A0A4Q1BTD4</accession>
<keyword evidence="3" id="KW-1185">Reference proteome</keyword>
<name>A0A4Q1BTD4_TREME</name>
<organism evidence="2 3">
    <name type="scientific">Tremella mesenterica</name>
    <name type="common">Jelly fungus</name>
    <dbReference type="NCBI Taxonomy" id="5217"/>
    <lineage>
        <taxon>Eukaryota</taxon>
        <taxon>Fungi</taxon>
        <taxon>Dikarya</taxon>
        <taxon>Basidiomycota</taxon>
        <taxon>Agaricomycotina</taxon>
        <taxon>Tremellomycetes</taxon>
        <taxon>Tremellales</taxon>
        <taxon>Tremellaceae</taxon>
        <taxon>Tremella</taxon>
    </lineage>
</organism>
<feature type="region of interest" description="Disordered" evidence="1">
    <location>
        <begin position="963"/>
        <end position="982"/>
    </location>
</feature>